<sequence length="396" mass="45568">MREHQERVNKIPGAPKLLPKRDVGRFVEQPYNDEAAPHAIPKTFKMPPYLKIYDRTTDPEFHVTHYVTAVKGNDLTKEQVSSILLKRFGETLTGGALTWYSQLLARSIKTFEEMADKFVTAHAGAKKAQARVNNIFAIKQSPREGLRDFLTRFNRVRMTLPNVSEGMVVAAFQNGLNRNGSRATRKLLNRLMKYPPTTWDEIHNAYCAGEDDLNGPTHRLTSVQAETRKDRRNDAKRDLTAPQSNRERHKPYVRSAIMPLSRYEEGPSRPRTGTHRNERVREKVEKLLENGSIRESKYPQWVANVVMVKRKNGKWWMCVDFTDLNKTCPKEFPLPHIGQLIDAMAGHELLSILDAYSSYNQILMEEEDHEKTTFVTHQGTYSYRVMPFELKNAGAK</sequence>
<evidence type="ECO:0000313" key="3">
    <source>
        <dbReference type="RefSeq" id="XP_016477851.1"/>
    </source>
</evidence>
<dbReference type="OMA" id="MESIDNF"/>
<dbReference type="PaxDb" id="4097-A0A1S4AMF5"/>
<evidence type="ECO:0000256" key="1">
    <source>
        <dbReference type="SAM" id="MobiDB-lite"/>
    </source>
</evidence>
<dbReference type="InterPro" id="IPR053134">
    <property type="entry name" value="RNA-dir_DNA_polymerase"/>
</dbReference>
<feature type="region of interest" description="Disordered" evidence="1">
    <location>
        <begin position="226"/>
        <end position="248"/>
    </location>
</feature>
<protein>
    <recommendedName>
        <fullName evidence="2">Retrotransposon gag domain-containing protein</fullName>
    </recommendedName>
</protein>
<feature type="domain" description="Retrotransposon gag" evidence="2">
    <location>
        <begin position="88"/>
        <end position="178"/>
    </location>
</feature>
<dbReference type="SMR" id="A0A1S4AMF5"/>
<dbReference type="InterPro" id="IPR005162">
    <property type="entry name" value="Retrotrans_gag_dom"/>
</dbReference>
<dbReference type="InterPro" id="IPR043502">
    <property type="entry name" value="DNA/RNA_pol_sf"/>
</dbReference>
<feature type="compositionally biased region" description="Basic and acidic residues" evidence="1">
    <location>
        <begin position="226"/>
        <end position="239"/>
    </location>
</feature>
<dbReference type="PANTHER" id="PTHR24559">
    <property type="entry name" value="TRANSPOSON TY3-I GAG-POL POLYPROTEIN"/>
    <property type="match status" value="1"/>
</dbReference>
<gene>
    <name evidence="3" type="primary">LOC107799244</name>
</gene>
<organism evidence="3">
    <name type="scientific">Nicotiana tabacum</name>
    <name type="common">Common tobacco</name>
    <dbReference type="NCBI Taxonomy" id="4097"/>
    <lineage>
        <taxon>Eukaryota</taxon>
        <taxon>Viridiplantae</taxon>
        <taxon>Streptophyta</taxon>
        <taxon>Embryophyta</taxon>
        <taxon>Tracheophyta</taxon>
        <taxon>Spermatophyta</taxon>
        <taxon>Magnoliopsida</taxon>
        <taxon>eudicotyledons</taxon>
        <taxon>Gunneridae</taxon>
        <taxon>Pentapetalae</taxon>
        <taxon>asterids</taxon>
        <taxon>lamiids</taxon>
        <taxon>Solanales</taxon>
        <taxon>Solanaceae</taxon>
        <taxon>Nicotianoideae</taxon>
        <taxon>Nicotianeae</taxon>
        <taxon>Nicotiana</taxon>
    </lineage>
</organism>
<proteinExistence type="predicted"/>
<dbReference type="RefSeq" id="XP_016477851.1">
    <property type="nucleotide sequence ID" value="XM_016622365.1"/>
</dbReference>
<reference evidence="3" key="1">
    <citation type="submission" date="2025-08" db="UniProtKB">
        <authorList>
            <consortium name="RefSeq"/>
        </authorList>
    </citation>
    <scope>IDENTIFICATION</scope>
</reference>
<dbReference type="Pfam" id="PF03732">
    <property type="entry name" value="Retrotrans_gag"/>
    <property type="match status" value="1"/>
</dbReference>
<dbReference type="AlphaFoldDB" id="A0A1S4AMF5"/>
<evidence type="ECO:0000259" key="2">
    <source>
        <dbReference type="Pfam" id="PF03732"/>
    </source>
</evidence>
<dbReference type="Gene3D" id="3.10.10.10">
    <property type="entry name" value="HIV Type 1 Reverse Transcriptase, subunit A, domain 1"/>
    <property type="match status" value="1"/>
</dbReference>
<dbReference type="SUPFAM" id="SSF56672">
    <property type="entry name" value="DNA/RNA polymerases"/>
    <property type="match status" value="1"/>
</dbReference>
<dbReference type="PANTHER" id="PTHR24559:SF431">
    <property type="entry name" value="RNA-DIRECTED DNA POLYMERASE HOMOLOG"/>
    <property type="match status" value="1"/>
</dbReference>
<dbReference type="Gene3D" id="3.30.70.270">
    <property type="match status" value="1"/>
</dbReference>
<dbReference type="CDD" id="cd01647">
    <property type="entry name" value="RT_LTR"/>
    <property type="match status" value="1"/>
</dbReference>
<dbReference type="KEGG" id="nta:107799244"/>
<dbReference type="STRING" id="4097.A0A1S4AMF5"/>
<dbReference type="OrthoDB" id="1748993at2759"/>
<accession>A0A1S4AMF5</accession>
<dbReference type="InterPro" id="IPR043128">
    <property type="entry name" value="Rev_trsase/Diguanyl_cyclase"/>
</dbReference>
<name>A0A1S4AMF5_TOBAC</name>